<dbReference type="PRINTS" id="PR00413">
    <property type="entry name" value="HADHALOGNASE"/>
</dbReference>
<dbReference type="Gene3D" id="1.10.150.240">
    <property type="entry name" value="Putative phosphatase, domain 2"/>
    <property type="match status" value="1"/>
</dbReference>
<dbReference type="InterPro" id="IPR041492">
    <property type="entry name" value="HAD_2"/>
</dbReference>
<dbReference type="InterPro" id="IPR006439">
    <property type="entry name" value="HAD-SF_hydro_IA"/>
</dbReference>
<dbReference type="NCBIfam" id="TIGR01549">
    <property type="entry name" value="HAD-SF-IA-v1"/>
    <property type="match status" value="1"/>
</dbReference>
<name>A0A7X2S5F2_9BACI</name>
<gene>
    <name evidence="3" type="ORF">GKZ89_09040</name>
</gene>
<evidence type="ECO:0000313" key="3">
    <source>
        <dbReference type="EMBL" id="MTH53546.1"/>
    </source>
</evidence>
<dbReference type="AlphaFoldDB" id="A0A7X2S5F2"/>
<dbReference type="EMBL" id="WMIB01000007">
    <property type="protein sequence ID" value="MTH53546.1"/>
    <property type="molecule type" value="Genomic_DNA"/>
</dbReference>
<reference evidence="3 4" key="1">
    <citation type="journal article" date="2017" name="Int. J. Syst. Evol. Microbiol.">
        <title>Bacillus mangrovi sp. nov., isolated from a sediment sample from a mangrove forest.</title>
        <authorList>
            <person name="Gupta V."/>
            <person name="Singh P.K."/>
            <person name="Korpole S."/>
            <person name="Tanuku N.R.S."/>
            <person name="Pinnaka A.K."/>
        </authorList>
    </citation>
    <scope>NUCLEOTIDE SEQUENCE [LARGE SCALE GENOMIC DNA]</scope>
    <source>
        <strain evidence="3 4">KCTC 33872</strain>
    </source>
</reference>
<dbReference type="GO" id="GO:0005829">
    <property type="term" value="C:cytosol"/>
    <property type="evidence" value="ECO:0007669"/>
    <property type="project" value="TreeGrafter"/>
</dbReference>
<dbReference type="GO" id="GO:0008967">
    <property type="term" value="F:phosphoglycolate phosphatase activity"/>
    <property type="evidence" value="ECO:0007669"/>
    <property type="project" value="TreeGrafter"/>
</dbReference>
<keyword evidence="2" id="KW-0460">Magnesium</keyword>
<dbReference type="PANTHER" id="PTHR43434">
    <property type="entry name" value="PHOSPHOGLYCOLATE PHOSPHATASE"/>
    <property type="match status" value="1"/>
</dbReference>
<dbReference type="InterPro" id="IPR036412">
    <property type="entry name" value="HAD-like_sf"/>
</dbReference>
<dbReference type="NCBIfam" id="TIGR01509">
    <property type="entry name" value="HAD-SF-IA-v3"/>
    <property type="match status" value="1"/>
</dbReference>
<dbReference type="InterPro" id="IPR050155">
    <property type="entry name" value="HAD-like_hydrolase_sf"/>
</dbReference>
<evidence type="ECO:0000256" key="2">
    <source>
        <dbReference type="ARBA" id="ARBA00022842"/>
    </source>
</evidence>
<protein>
    <submittedName>
        <fullName evidence="3">HAD-IA family hydrolase</fullName>
    </submittedName>
</protein>
<keyword evidence="4" id="KW-1185">Reference proteome</keyword>
<dbReference type="Gene3D" id="3.40.50.1000">
    <property type="entry name" value="HAD superfamily/HAD-like"/>
    <property type="match status" value="1"/>
</dbReference>
<dbReference type="Proteomes" id="UP000434639">
    <property type="component" value="Unassembled WGS sequence"/>
</dbReference>
<keyword evidence="1 3" id="KW-0378">Hydrolase</keyword>
<evidence type="ECO:0000313" key="4">
    <source>
        <dbReference type="Proteomes" id="UP000434639"/>
    </source>
</evidence>
<dbReference type="PANTHER" id="PTHR43434:SF1">
    <property type="entry name" value="PHOSPHOGLYCOLATE PHOSPHATASE"/>
    <property type="match status" value="1"/>
</dbReference>
<dbReference type="GO" id="GO:0006281">
    <property type="term" value="P:DNA repair"/>
    <property type="evidence" value="ECO:0007669"/>
    <property type="project" value="TreeGrafter"/>
</dbReference>
<dbReference type="OrthoDB" id="9792518at2"/>
<dbReference type="InterPro" id="IPR023214">
    <property type="entry name" value="HAD_sf"/>
</dbReference>
<dbReference type="SFLD" id="SFLDS00003">
    <property type="entry name" value="Haloacid_Dehalogenase"/>
    <property type="match status" value="1"/>
</dbReference>
<dbReference type="RefSeq" id="WP_155112079.1">
    <property type="nucleotide sequence ID" value="NZ_WMIB01000007.1"/>
</dbReference>
<dbReference type="InterPro" id="IPR023198">
    <property type="entry name" value="PGP-like_dom2"/>
</dbReference>
<accession>A0A7X2S5F2</accession>
<dbReference type="Pfam" id="PF13419">
    <property type="entry name" value="HAD_2"/>
    <property type="match status" value="1"/>
</dbReference>
<comment type="caution">
    <text evidence="3">The sequence shown here is derived from an EMBL/GenBank/DDBJ whole genome shotgun (WGS) entry which is preliminary data.</text>
</comment>
<evidence type="ECO:0000256" key="1">
    <source>
        <dbReference type="ARBA" id="ARBA00022801"/>
    </source>
</evidence>
<sequence>MKAMIFDFDGTLANTLPNAFQAFQEVFKSYDQKEITSDDIKAMFGPPEQEIILRNLAHENKEEAVERFYKLYEDRHQELVKPDEEISGMLQSLKERGTKIGIVTGKSRRGLDISLKALEMDIEFDAVVTGDDVNEAKPAPEGIQRALAEMDAQPEHAMYIGDSDADIEAGLAAGVYTVGVQWLPEFQTAEFKKGPHAVYTTVRDFRREHG</sequence>
<dbReference type="SUPFAM" id="SSF56784">
    <property type="entry name" value="HAD-like"/>
    <property type="match status" value="1"/>
</dbReference>
<dbReference type="SFLD" id="SFLDG01135">
    <property type="entry name" value="C1.5.6:_HAD__Beta-PGM__Phospha"/>
    <property type="match status" value="1"/>
</dbReference>
<organism evidence="3 4">
    <name type="scientific">Metabacillus mangrovi</name>
    <dbReference type="NCBI Taxonomy" id="1491830"/>
    <lineage>
        <taxon>Bacteria</taxon>
        <taxon>Bacillati</taxon>
        <taxon>Bacillota</taxon>
        <taxon>Bacilli</taxon>
        <taxon>Bacillales</taxon>
        <taxon>Bacillaceae</taxon>
        <taxon>Metabacillus</taxon>
    </lineage>
</organism>
<proteinExistence type="predicted"/>
<dbReference type="SFLD" id="SFLDG01129">
    <property type="entry name" value="C1.5:_HAD__Beta-PGM__Phosphata"/>
    <property type="match status" value="1"/>
</dbReference>